<name>A0A164HZ73_9CRUS</name>
<feature type="non-terminal residue" evidence="2">
    <location>
        <position position="125"/>
    </location>
</feature>
<feature type="compositionally biased region" description="Basic residues" evidence="1">
    <location>
        <begin position="64"/>
        <end position="78"/>
    </location>
</feature>
<gene>
    <name evidence="2" type="ORF">APZ42_002881</name>
</gene>
<keyword evidence="3" id="KW-1185">Reference proteome</keyword>
<feature type="compositionally biased region" description="Basic residues" evidence="1">
    <location>
        <begin position="1"/>
        <end position="17"/>
    </location>
</feature>
<dbReference type="Proteomes" id="UP000076858">
    <property type="component" value="Unassembled WGS sequence"/>
</dbReference>
<protein>
    <submittedName>
        <fullName evidence="2">Phosphoribosylformylglycinamidine synthase</fullName>
    </submittedName>
</protein>
<proteinExistence type="predicted"/>
<sequence length="125" mass="14355">GHRLQLRRPGLRVRPARQPRDGASLPGSDRPLLAAGCREPHQVHPRRGCRWHLQRPAGTDQRRWSRRPFRTARRAQRRAGHEPAGNLVQRVPGTLRDVGGRRRLRAFQGHLRTRALPLRGGRRGH</sequence>
<dbReference type="AlphaFoldDB" id="A0A164HZ73"/>
<evidence type="ECO:0000313" key="2">
    <source>
        <dbReference type="EMBL" id="KZS00713.1"/>
    </source>
</evidence>
<evidence type="ECO:0000313" key="3">
    <source>
        <dbReference type="Proteomes" id="UP000076858"/>
    </source>
</evidence>
<feature type="region of interest" description="Disordered" evidence="1">
    <location>
        <begin position="1"/>
        <end position="32"/>
    </location>
</feature>
<evidence type="ECO:0000256" key="1">
    <source>
        <dbReference type="SAM" id="MobiDB-lite"/>
    </source>
</evidence>
<dbReference type="EMBL" id="LRGB01008833">
    <property type="protein sequence ID" value="KZS00713.1"/>
    <property type="molecule type" value="Genomic_DNA"/>
</dbReference>
<accession>A0A164HZ73</accession>
<feature type="non-terminal residue" evidence="2">
    <location>
        <position position="1"/>
    </location>
</feature>
<reference evidence="2 3" key="1">
    <citation type="submission" date="2016-03" db="EMBL/GenBank/DDBJ databases">
        <title>EvidentialGene: Evidence-directed Construction of Genes on Genomes.</title>
        <authorList>
            <person name="Gilbert D.G."/>
            <person name="Choi J.-H."/>
            <person name="Mockaitis K."/>
            <person name="Colbourne J."/>
            <person name="Pfrender M."/>
        </authorList>
    </citation>
    <scope>NUCLEOTIDE SEQUENCE [LARGE SCALE GENOMIC DNA]</scope>
    <source>
        <strain evidence="2 3">Xinb3</strain>
        <tissue evidence="2">Complete organism</tissue>
    </source>
</reference>
<organism evidence="2 3">
    <name type="scientific">Daphnia magna</name>
    <dbReference type="NCBI Taxonomy" id="35525"/>
    <lineage>
        <taxon>Eukaryota</taxon>
        <taxon>Metazoa</taxon>
        <taxon>Ecdysozoa</taxon>
        <taxon>Arthropoda</taxon>
        <taxon>Crustacea</taxon>
        <taxon>Branchiopoda</taxon>
        <taxon>Diplostraca</taxon>
        <taxon>Cladocera</taxon>
        <taxon>Anomopoda</taxon>
        <taxon>Daphniidae</taxon>
        <taxon>Daphnia</taxon>
    </lineage>
</organism>
<comment type="caution">
    <text evidence="2">The sequence shown here is derived from an EMBL/GenBank/DDBJ whole genome shotgun (WGS) entry which is preliminary data.</text>
</comment>
<feature type="region of interest" description="Disordered" evidence="1">
    <location>
        <begin position="53"/>
        <end position="90"/>
    </location>
</feature>